<name>A0A559KGL7_9BACL</name>
<dbReference type="Pfam" id="PF14398">
    <property type="entry name" value="ATPgrasp_YheCD"/>
    <property type="match status" value="1"/>
</dbReference>
<dbReference type="OrthoDB" id="7869153at2"/>
<evidence type="ECO:0008006" key="3">
    <source>
        <dbReference type="Google" id="ProtNLM"/>
    </source>
</evidence>
<proteinExistence type="predicted"/>
<dbReference type="InterPro" id="IPR026838">
    <property type="entry name" value="YheC/D"/>
</dbReference>
<evidence type="ECO:0000313" key="1">
    <source>
        <dbReference type="EMBL" id="TVY11272.1"/>
    </source>
</evidence>
<protein>
    <recommendedName>
        <fullName evidence="3">YheC/YheD family protein</fullName>
    </recommendedName>
</protein>
<sequence length="241" mass="28410">MTKLKRDKWLQYRILRTIPALAARIPETRLLKLNMMTKLLPQYQGIVLKPRGGRFGRHILFITLNRSRSYRVHVEKKTFTFKKTKPLIQWISKMTGSRSYIVQRRLWLARIRGNPFDIRIMVQRRKGASSTWNVTGSYAKIAAQGYLVTNVPSGILPVSEALKHARIGDRSLLVQCERIARLAARRLGERFPKLRQVGFDLGIDEKRRIWILEGNYKPDLLPFRLLKDSSIYRRIRWYQNH</sequence>
<dbReference type="Proteomes" id="UP000317036">
    <property type="component" value="Unassembled WGS sequence"/>
</dbReference>
<organism evidence="1 2">
    <name type="scientific">Paenibacillus cremeus</name>
    <dbReference type="NCBI Taxonomy" id="2163881"/>
    <lineage>
        <taxon>Bacteria</taxon>
        <taxon>Bacillati</taxon>
        <taxon>Bacillota</taxon>
        <taxon>Bacilli</taxon>
        <taxon>Bacillales</taxon>
        <taxon>Paenibacillaceae</taxon>
        <taxon>Paenibacillus</taxon>
    </lineage>
</organism>
<evidence type="ECO:0000313" key="2">
    <source>
        <dbReference type="Proteomes" id="UP000317036"/>
    </source>
</evidence>
<accession>A0A559KGL7</accession>
<dbReference type="AlphaFoldDB" id="A0A559KGL7"/>
<dbReference type="Gene3D" id="3.30.470.20">
    <property type="entry name" value="ATP-grasp fold, B domain"/>
    <property type="match status" value="1"/>
</dbReference>
<reference evidence="1 2" key="1">
    <citation type="submission" date="2019-07" db="EMBL/GenBank/DDBJ databases">
        <authorList>
            <person name="Kim J."/>
        </authorList>
    </citation>
    <scope>NUCLEOTIDE SEQUENCE [LARGE SCALE GENOMIC DNA]</scope>
    <source>
        <strain evidence="1 2">JC52</strain>
    </source>
</reference>
<dbReference type="EMBL" id="VNJI01000003">
    <property type="protein sequence ID" value="TVY11272.1"/>
    <property type="molecule type" value="Genomic_DNA"/>
</dbReference>
<dbReference type="RefSeq" id="WP_144843148.1">
    <property type="nucleotide sequence ID" value="NZ_VNJI01000003.1"/>
</dbReference>
<dbReference type="SUPFAM" id="SSF56059">
    <property type="entry name" value="Glutathione synthetase ATP-binding domain-like"/>
    <property type="match status" value="1"/>
</dbReference>
<gene>
    <name evidence="1" type="ORF">FPZ49_03300</name>
</gene>
<keyword evidence="2" id="KW-1185">Reference proteome</keyword>
<comment type="caution">
    <text evidence="1">The sequence shown here is derived from an EMBL/GenBank/DDBJ whole genome shotgun (WGS) entry which is preliminary data.</text>
</comment>